<proteinExistence type="inferred from homology"/>
<keyword evidence="4 15" id="KW-0418">Kinase</keyword>
<dbReference type="SUPFAM" id="SSF56112">
    <property type="entry name" value="Protein kinase-like (PK-like)"/>
    <property type="match status" value="1"/>
</dbReference>
<dbReference type="Gene3D" id="1.10.510.10">
    <property type="entry name" value="Transferase(Phosphotransferase) domain 1"/>
    <property type="match status" value="1"/>
</dbReference>
<comment type="catalytic activity">
    <reaction evidence="11">
        <text>L-tyrosyl-[protein] + ATP = O-phospho-L-tyrosyl-[protein] + ADP + H(+)</text>
        <dbReference type="Rhea" id="RHEA:10596"/>
        <dbReference type="Rhea" id="RHEA-COMP:10136"/>
        <dbReference type="Rhea" id="RHEA-COMP:20101"/>
        <dbReference type="ChEBI" id="CHEBI:15378"/>
        <dbReference type="ChEBI" id="CHEBI:30616"/>
        <dbReference type="ChEBI" id="CHEBI:46858"/>
        <dbReference type="ChEBI" id="CHEBI:61978"/>
        <dbReference type="ChEBI" id="CHEBI:456216"/>
        <dbReference type="EC" id="2.7.12.2"/>
    </reaction>
</comment>
<dbReference type="Pfam" id="PF00069">
    <property type="entry name" value="Pkinase"/>
    <property type="match status" value="2"/>
</dbReference>
<dbReference type="SMART" id="SM00220">
    <property type="entry name" value="S_TKc"/>
    <property type="match status" value="1"/>
</dbReference>
<feature type="compositionally biased region" description="Basic and acidic residues" evidence="13">
    <location>
        <begin position="18"/>
        <end position="32"/>
    </location>
</feature>
<evidence type="ECO:0000259" key="14">
    <source>
        <dbReference type="PROSITE" id="PS50011"/>
    </source>
</evidence>
<dbReference type="InterPro" id="IPR017441">
    <property type="entry name" value="Protein_kinase_ATP_BS"/>
</dbReference>
<feature type="domain" description="Protein kinase" evidence="14">
    <location>
        <begin position="74"/>
        <end position="392"/>
    </location>
</feature>
<keyword evidence="1" id="KW-0723">Serine/threonine-protein kinase</keyword>
<protein>
    <recommendedName>
        <fullName evidence="8">mitogen-activated protein kinase kinase</fullName>
        <ecNumber evidence="8">2.7.12.2</ecNumber>
    </recommendedName>
</protein>
<evidence type="ECO:0000256" key="2">
    <source>
        <dbReference type="ARBA" id="ARBA00022679"/>
    </source>
</evidence>
<evidence type="ECO:0000256" key="1">
    <source>
        <dbReference type="ARBA" id="ARBA00022527"/>
    </source>
</evidence>
<accession>A0A238C5K6</accession>
<evidence type="ECO:0000256" key="8">
    <source>
        <dbReference type="ARBA" id="ARBA00038999"/>
    </source>
</evidence>
<dbReference type="PROSITE" id="PS00107">
    <property type="entry name" value="PROTEIN_KINASE_ATP"/>
    <property type="match status" value="1"/>
</dbReference>
<dbReference type="GO" id="GO:0004713">
    <property type="term" value="F:protein tyrosine kinase activity"/>
    <property type="evidence" value="ECO:0007669"/>
    <property type="project" value="UniProtKB-KW"/>
</dbReference>
<gene>
    <name evidence="15" type="ORF">X798_00255</name>
</gene>
<evidence type="ECO:0000256" key="12">
    <source>
        <dbReference type="PROSITE-ProRule" id="PRU10141"/>
    </source>
</evidence>
<dbReference type="GO" id="GO:0004708">
    <property type="term" value="F:MAP kinase kinase activity"/>
    <property type="evidence" value="ECO:0007669"/>
    <property type="project" value="UniProtKB-EC"/>
</dbReference>
<reference evidence="15 16" key="1">
    <citation type="submission" date="2015-12" db="EMBL/GenBank/DDBJ databases">
        <title>Draft genome of the nematode, Onchocerca flexuosa.</title>
        <authorList>
            <person name="Mitreva M."/>
        </authorList>
    </citation>
    <scope>NUCLEOTIDE SEQUENCE [LARGE SCALE GENOMIC DNA]</scope>
    <source>
        <strain evidence="15">Red Deer</strain>
    </source>
</reference>
<evidence type="ECO:0000256" key="9">
    <source>
        <dbReference type="ARBA" id="ARBA00049014"/>
    </source>
</evidence>
<feature type="binding site" evidence="12">
    <location>
        <position position="103"/>
    </location>
    <ligand>
        <name>ATP</name>
        <dbReference type="ChEBI" id="CHEBI:30616"/>
    </ligand>
</feature>
<dbReference type="PROSITE" id="PS50011">
    <property type="entry name" value="PROTEIN_KINASE_DOM"/>
    <property type="match status" value="1"/>
</dbReference>
<keyword evidence="6" id="KW-0829">Tyrosine-protein kinase</keyword>
<evidence type="ECO:0000256" key="10">
    <source>
        <dbReference type="ARBA" id="ARBA00049299"/>
    </source>
</evidence>
<evidence type="ECO:0000313" key="15">
    <source>
        <dbReference type="EMBL" id="OZC12624.1"/>
    </source>
</evidence>
<evidence type="ECO:0000313" key="16">
    <source>
        <dbReference type="Proteomes" id="UP000242913"/>
    </source>
</evidence>
<evidence type="ECO:0000256" key="7">
    <source>
        <dbReference type="ARBA" id="ARBA00038035"/>
    </source>
</evidence>
<keyword evidence="5 12" id="KW-0067">ATP-binding</keyword>
<dbReference type="EC" id="2.7.12.2" evidence="8"/>
<keyword evidence="3 12" id="KW-0547">Nucleotide-binding</keyword>
<name>A0A238C5K6_9BILA</name>
<comment type="catalytic activity">
    <reaction evidence="9">
        <text>L-seryl-[protein] + ATP = O-phospho-L-seryl-[protein] + ADP + H(+)</text>
        <dbReference type="Rhea" id="RHEA:17989"/>
        <dbReference type="Rhea" id="RHEA-COMP:9863"/>
        <dbReference type="Rhea" id="RHEA-COMP:11604"/>
        <dbReference type="ChEBI" id="CHEBI:15378"/>
        <dbReference type="ChEBI" id="CHEBI:29999"/>
        <dbReference type="ChEBI" id="CHEBI:30616"/>
        <dbReference type="ChEBI" id="CHEBI:83421"/>
        <dbReference type="ChEBI" id="CHEBI:456216"/>
        <dbReference type="EC" id="2.7.12.2"/>
    </reaction>
</comment>
<sequence length="418" mass="47087">MSSGRRKNPLNLSLPATVKEKGDLRRDGTKDRGTFSLENQIKQMTLTEPQKLRMQEWMKEKKLVPLNELNEDMLEKMCELGHGNGGVVSKVMHKSSKIIMARKLVHLEVKPSVRSQILKELDVLNKCNSPYIVGFYGAFTDNNDISICMEYMDGLSLDVVLKKVGKLKESRVGRIAVAVIRGLSYLKDEHKILHRGPVIFLFSLNHETACITAWTEISMDLLFFVSDVKPSNILVNSHGEIKLCDFGVSGMLIDSMANSFVGTRSYMAPERLTGSHYSVQSDVWSFGLSLVELSIGRYPVPAPTAREYAGIFNIPEEEVEFPEGTIPPTSVTLSTPRTMAIFELLDYIVNEAPPLLPKNIFSDIFIDFVGRCVKKNPIERANLKTLSNHEFFIKHVNTEDGGEFAWFIKETIGMDYRS</sequence>
<keyword evidence="16" id="KW-1185">Reference proteome</keyword>
<dbReference type="EMBL" id="KZ269977">
    <property type="protein sequence ID" value="OZC12624.1"/>
    <property type="molecule type" value="Genomic_DNA"/>
</dbReference>
<evidence type="ECO:0000256" key="5">
    <source>
        <dbReference type="ARBA" id="ARBA00022840"/>
    </source>
</evidence>
<evidence type="ECO:0000256" key="3">
    <source>
        <dbReference type="ARBA" id="ARBA00022741"/>
    </source>
</evidence>
<dbReference type="FunFam" id="3.30.200.20:FF:000040">
    <property type="entry name" value="Dual specificity mitogen-activated protein kinase kinase"/>
    <property type="match status" value="1"/>
</dbReference>
<dbReference type="Gene3D" id="3.30.200.20">
    <property type="entry name" value="Phosphorylase Kinase, domain 1"/>
    <property type="match status" value="1"/>
</dbReference>
<dbReference type="Proteomes" id="UP000242913">
    <property type="component" value="Unassembled WGS sequence"/>
</dbReference>
<dbReference type="PANTHER" id="PTHR47448">
    <property type="entry name" value="DUAL SPECIFICITY MITOGEN-ACTIVATED PROTEIN KINASE KINASE DSOR1-LIKE PROTEIN"/>
    <property type="match status" value="1"/>
</dbReference>
<feature type="region of interest" description="Disordered" evidence="13">
    <location>
        <begin position="1"/>
        <end position="32"/>
    </location>
</feature>
<evidence type="ECO:0000256" key="4">
    <source>
        <dbReference type="ARBA" id="ARBA00022777"/>
    </source>
</evidence>
<dbReference type="AlphaFoldDB" id="A0A238C5K6"/>
<dbReference type="InterPro" id="IPR011009">
    <property type="entry name" value="Kinase-like_dom_sf"/>
</dbReference>
<dbReference type="PANTHER" id="PTHR47448:SF1">
    <property type="entry name" value="SERINE_THREONINE-PROTEIN KINASE STE7 HOMOLOG"/>
    <property type="match status" value="1"/>
</dbReference>
<evidence type="ECO:0000256" key="6">
    <source>
        <dbReference type="ARBA" id="ARBA00023137"/>
    </source>
</evidence>
<dbReference type="InterPro" id="IPR000719">
    <property type="entry name" value="Prot_kinase_dom"/>
</dbReference>
<comment type="similarity">
    <text evidence="7">Belongs to the protein kinase superfamily. STE Ser/Thr protein kinase family. MAP kinase kinase subfamily.</text>
</comment>
<dbReference type="GO" id="GO:0005524">
    <property type="term" value="F:ATP binding"/>
    <property type="evidence" value="ECO:0007669"/>
    <property type="project" value="UniProtKB-UniRule"/>
</dbReference>
<dbReference type="InterPro" id="IPR050915">
    <property type="entry name" value="MAP_kinase_kinase"/>
</dbReference>
<organism evidence="15 16">
    <name type="scientific">Onchocerca flexuosa</name>
    <dbReference type="NCBI Taxonomy" id="387005"/>
    <lineage>
        <taxon>Eukaryota</taxon>
        <taxon>Metazoa</taxon>
        <taxon>Ecdysozoa</taxon>
        <taxon>Nematoda</taxon>
        <taxon>Chromadorea</taxon>
        <taxon>Rhabditida</taxon>
        <taxon>Spirurina</taxon>
        <taxon>Spiruromorpha</taxon>
        <taxon>Filarioidea</taxon>
        <taxon>Onchocercidae</taxon>
        <taxon>Onchocerca</taxon>
    </lineage>
</organism>
<comment type="catalytic activity">
    <reaction evidence="10">
        <text>L-threonyl-[protein] + ATP = O-phospho-L-threonyl-[protein] + ADP + H(+)</text>
        <dbReference type="Rhea" id="RHEA:46608"/>
        <dbReference type="Rhea" id="RHEA-COMP:11060"/>
        <dbReference type="Rhea" id="RHEA-COMP:11605"/>
        <dbReference type="ChEBI" id="CHEBI:15378"/>
        <dbReference type="ChEBI" id="CHEBI:30013"/>
        <dbReference type="ChEBI" id="CHEBI:30616"/>
        <dbReference type="ChEBI" id="CHEBI:61977"/>
        <dbReference type="ChEBI" id="CHEBI:456216"/>
        <dbReference type="EC" id="2.7.12.2"/>
    </reaction>
</comment>
<keyword evidence="2" id="KW-0808">Transferase</keyword>
<evidence type="ECO:0000256" key="13">
    <source>
        <dbReference type="SAM" id="MobiDB-lite"/>
    </source>
</evidence>
<dbReference type="OrthoDB" id="10252354at2759"/>
<evidence type="ECO:0000256" key="11">
    <source>
        <dbReference type="ARBA" id="ARBA00051693"/>
    </source>
</evidence>
<dbReference type="GO" id="GO:0004674">
    <property type="term" value="F:protein serine/threonine kinase activity"/>
    <property type="evidence" value="ECO:0007669"/>
    <property type="project" value="UniProtKB-KW"/>
</dbReference>